<accession>A0A2W1LSS7</accession>
<gene>
    <name evidence="1" type="ORF">DNH61_00770</name>
</gene>
<comment type="caution">
    <text evidence="1">The sequence shown here is derived from an EMBL/GenBank/DDBJ whole genome shotgun (WGS) entry which is preliminary data.</text>
</comment>
<dbReference type="RefSeq" id="WP_111144788.1">
    <property type="nucleotide sequence ID" value="NZ_QKRB01000006.1"/>
</dbReference>
<protein>
    <recommendedName>
        <fullName evidence="3">Class I SAM-dependent methyltransferase</fullName>
    </recommendedName>
</protein>
<dbReference type="PANTHER" id="PTHR43861:SF6">
    <property type="entry name" value="METHYLTRANSFERASE TYPE 11"/>
    <property type="match status" value="1"/>
</dbReference>
<dbReference type="SUPFAM" id="SSF53335">
    <property type="entry name" value="S-adenosyl-L-methionine-dependent methyltransferases"/>
    <property type="match status" value="1"/>
</dbReference>
<dbReference type="InterPro" id="IPR029063">
    <property type="entry name" value="SAM-dependent_MTases_sf"/>
</dbReference>
<dbReference type="Pfam" id="PF13489">
    <property type="entry name" value="Methyltransf_23"/>
    <property type="match status" value="1"/>
</dbReference>
<evidence type="ECO:0000313" key="1">
    <source>
        <dbReference type="EMBL" id="PZD97825.1"/>
    </source>
</evidence>
<dbReference type="PANTHER" id="PTHR43861">
    <property type="entry name" value="TRANS-ACONITATE 2-METHYLTRANSFERASE-RELATED"/>
    <property type="match status" value="1"/>
</dbReference>
<dbReference type="AlphaFoldDB" id="A0A2W1LSS7"/>
<dbReference type="CDD" id="cd02440">
    <property type="entry name" value="AdoMet_MTases"/>
    <property type="match status" value="1"/>
</dbReference>
<proteinExistence type="predicted"/>
<evidence type="ECO:0000313" key="2">
    <source>
        <dbReference type="Proteomes" id="UP000249522"/>
    </source>
</evidence>
<dbReference type="EMBL" id="QKRB01000006">
    <property type="protein sequence ID" value="PZD97825.1"/>
    <property type="molecule type" value="Genomic_DNA"/>
</dbReference>
<dbReference type="Proteomes" id="UP000249522">
    <property type="component" value="Unassembled WGS sequence"/>
</dbReference>
<organism evidence="1 2">
    <name type="scientific">Paenibacillus sambharensis</name>
    <dbReference type="NCBI Taxonomy" id="1803190"/>
    <lineage>
        <taxon>Bacteria</taxon>
        <taxon>Bacillati</taxon>
        <taxon>Bacillota</taxon>
        <taxon>Bacilli</taxon>
        <taxon>Bacillales</taxon>
        <taxon>Paenibacillaceae</taxon>
        <taxon>Paenibacillus</taxon>
    </lineage>
</organism>
<sequence>MNTAEKFKQAEALLREHDEQAIQAYEDLLEDPVAAALSSYRLGEIYNRRKNIAVSQKYHTQAFELQPQLAALLVPEDHPSHNYVYTPTNEQVVNQCTLCGNEQNELYACINTVTGLDFIPGFNPVRVWNRCPDCHHLFTSSYPMNLDELLTSTAFSFNLNPNSRLFPMISQIMTRIKEQTPGNRLLEVGVGAGEFSAVAKEFLFDVTGMDIRPVYAKRVSEMLGVPILTENFLHFEDNRGYDVICMGDVIEHMADPVTALKKAHSLLNDQGVLWLSTPNFESAFSLIHKDQDPMWRVVEHLNYFSYVSLRKLLEKIGFTVQHYSVSSHYNGSMELTCIKNEY</sequence>
<evidence type="ECO:0008006" key="3">
    <source>
        <dbReference type="Google" id="ProtNLM"/>
    </source>
</evidence>
<name>A0A2W1LSS7_9BACL</name>
<dbReference type="Gene3D" id="3.40.50.150">
    <property type="entry name" value="Vaccinia Virus protein VP39"/>
    <property type="match status" value="1"/>
</dbReference>
<keyword evidence="2" id="KW-1185">Reference proteome</keyword>
<dbReference type="OrthoDB" id="9815923at2"/>
<reference evidence="1 2" key="1">
    <citation type="submission" date="2018-06" db="EMBL/GenBank/DDBJ databases">
        <title>Paenibacillus imtechensis sp. nov.</title>
        <authorList>
            <person name="Pinnaka A.K."/>
            <person name="Singh H."/>
            <person name="Kaur M."/>
        </authorList>
    </citation>
    <scope>NUCLEOTIDE SEQUENCE [LARGE SCALE GENOMIC DNA]</scope>
    <source>
        <strain evidence="1 2">SMB1</strain>
    </source>
</reference>